<proteinExistence type="predicted"/>
<evidence type="ECO:0000313" key="2">
    <source>
        <dbReference type="Proteomes" id="UP000784294"/>
    </source>
</evidence>
<dbReference type="EMBL" id="CAAALY010038691">
    <property type="protein sequence ID" value="VEL18794.1"/>
    <property type="molecule type" value="Genomic_DNA"/>
</dbReference>
<comment type="caution">
    <text evidence="1">The sequence shown here is derived from an EMBL/GenBank/DDBJ whole genome shotgun (WGS) entry which is preliminary data.</text>
</comment>
<organism evidence="1 2">
    <name type="scientific">Protopolystoma xenopodis</name>
    <dbReference type="NCBI Taxonomy" id="117903"/>
    <lineage>
        <taxon>Eukaryota</taxon>
        <taxon>Metazoa</taxon>
        <taxon>Spiralia</taxon>
        <taxon>Lophotrochozoa</taxon>
        <taxon>Platyhelminthes</taxon>
        <taxon>Monogenea</taxon>
        <taxon>Polyopisthocotylea</taxon>
        <taxon>Polystomatidea</taxon>
        <taxon>Polystomatidae</taxon>
        <taxon>Protopolystoma</taxon>
    </lineage>
</organism>
<sequence length="35" mass="4411">MTKTRFRRQGIVPLQVRPTTWKMKRTRLRRRRRGS</sequence>
<name>A0A3S5BBT1_9PLAT</name>
<dbReference type="AlphaFoldDB" id="A0A3S5BBT1"/>
<reference evidence="1" key="1">
    <citation type="submission" date="2018-11" db="EMBL/GenBank/DDBJ databases">
        <authorList>
            <consortium name="Pathogen Informatics"/>
        </authorList>
    </citation>
    <scope>NUCLEOTIDE SEQUENCE</scope>
</reference>
<protein>
    <submittedName>
        <fullName evidence="1">Uncharacterized protein</fullName>
    </submittedName>
</protein>
<accession>A0A3S5BBT1</accession>
<keyword evidence="2" id="KW-1185">Reference proteome</keyword>
<gene>
    <name evidence="1" type="ORF">PXEA_LOCUS12234</name>
</gene>
<evidence type="ECO:0000313" key="1">
    <source>
        <dbReference type="EMBL" id="VEL18794.1"/>
    </source>
</evidence>
<dbReference type="Proteomes" id="UP000784294">
    <property type="component" value="Unassembled WGS sequence"/>
</dbReference>